<name>A0AAW4NL49_9BACT</name>
<feature type="signal peptide" evidence="1">
    <location>
        <begin position="1"/>
        <end position="20"/>
    </location>
</feature>
<accession>A0AAW4NL49</accession>
<evidence type="ECO:0008006" key="4">
    <source>
        <dbReference type="Google" id="ProtNLM"/>
    </source>
</evidence>
<evidence type="ECO:0000313" key="3">
    <source>
        <dbReference type="Proteomes" id="UP001196873"/>
    </source>
</evidence>
<gene>
    <name evidence="2" type="ORF">KZY68_01885</name>
</gene>
<dbReference type="Proteomes" id="UP001196873">
    <property type="component" value="Unassembled WGS sequence"/>
</dbReference>
<reference evidence="2" key="1">
    <citation type="submission" date="2021-07" db="EMBL/GenBank/DDBJ databases">
        <title>Genomic diversity and antimicrobial resistance of Prevotella spp. isolated from chronic lung disease airways.</title>
        <authorList>
            <person name="Webb K.A."/>
            <person name="Olagoke O.S."/>
            <person name="Baird T."/>
            <person name="Neill J."/>
            <person name="Pham A."/>
            <person name="Wells T.J."/>
            <person name="Ramsay K.A."/>
            <person name="Bell S.C."/>
            <person name="Sarovich D.S."/>
            <person name="Price E.P."/>
        </authorList>
    </citation>
    <scope>NUCLEOTIDE SEQUENCE</scope>
    <source>
        <strain evidence="2">SCHI0047.S.3</strain>
    </source>
</reference>
<dbReference type="RefSeq" id="WP_219425698.1">
    <property type="nucleotide sequence ID" value="NZ_JAHXQY010000008.1"/>
</dbReference>
<sequence>MNHAVKSMLSLCVFMLTVFASCINREFDSNDEFKHSKSIALNADNDRLLSRIFIINENKSYLWFDLNNEVANFSKPQFILPIIEGGKNSFRNLPLRGLIYEYKASENELTFKNVPEQFVQMGNDQLSLTFKLSMTDGKEVVLPNKKVVETSKKQYLLTLVRLQFASDNATFNVGEKIKRGGRTYEFLPFKTELTLIN</sequence>
<evidence type="ECO:0000256" key="1">
    <source>
        <dbReference type="SAM" id="SignalP"/>
    </source>
</evidence>
<feature type="chain" id="PRO_5043498590" description="Lipoprotein" evidence="1">
    <location>
        <begin position="21"/>
        <end position="197"/>
    </location>
</feature>
<organism evidence="2 3">
    <name type="scientific">Segatella salivae</name>
    <dbReference type="NCBI Taxonomy" id="228604"/>
    <lineage>
        <taxon>Bacteria</taxon>
        <taxon>Pseudomonadati</taxon>
        <taxon>Bacteroidota</taxon>
        <taxon>Bacteroidia</taxon>
        <taxon>Bacteroidales</taxon>
        <taxon>Prevotellaceae</taxon>
        <taxon>Segatella</taxon>
    </lineage>
</organism>
<comment type="caution">
    <text evidence="2">The sequence shown here is derived from an EMBL/GenBank/DDBJ whole genome shotgun (WGS) entry which is preliminary data.</text>
</comment>
<evidence type="ECO:0000313" key="2">
    <source>
        <dbReference type="EMBL" id="MBW4864789.1"/>
    </source>
</evidence>
<dbReference type="AlphaFoldDB" id="A0AAW4NL49"/>
<proteinExistence type="predicted"/>
<dbReference type="EMBL" id="JAHXRF010000002">
    <property type="protein sequence ID" value="MBW4864789.1"/>
    <property type="molecule type" value="Genomic_DNA"/>
</dbReference>
<dbReference type="PROSITE" id="PS51257">
    <property type="entry name" value="PROKAR_LIPOPROTEIN"/>
    <property type="match status" value="1"/>
</dbReference>
<protein>
    <recommendedName>
        <fullName evidence="4">Lipoprotein</fullName>
    </recommendedName>
</protein>
<keyword evidence="1" id="KW-0732">Signal</keyword>